<sequence length="139" mass="16198">MHNQVQGWKRCGSMLYGLNLELEFQCSTGEADVVEYSIDLCQTLFTYSCETAEVIKVNQKTPHTNRFKKILSSSWLGFDVRLQFHHRCCKEGQSGNCDNWMKYYVSEDCYHCTDDSKHCKYYIHLANASVISGDFRRLN</sequence>
<keyword evidence="1" id="KW-1185">Reference proteome</keyword>
<accession>A0A0N5A4M0</accession>
<dbReference type="Proteomes" id="UP000038045">
    <property type="component" value="Unplaced"/>
</dbReference>
<reference evidence="2" key="1">
    <citation type="submission" date="2017-02" db="UniProtKB">
        <authorList>
            <consortium name="WormBaseParasite"/>
        </authorList>
    </citation>
    <scope>IDENTIFICATION</scope>
</reference>
<protein>
    <submittedName>
        <fullName evidence="2">Uncharacterized protein</fullName>
    </submittedName>
</protein>
<name>A0A0N5A4M0_PARTI</name>
<organism evidence="1 2">
    <name type="scientific">Parastrongyloides trichosuri</name>
    <name type="common">Possum-specific nematode worm</name>
    <dbReference type="NCBI Taxonomy" id="131310"/>
    <lineage>
        <taxon>Eukaryota</taxon>
        <taxon>Metazoa</taxon>
        <taxon>Ecdysozoa</taxon>
        <taxon>Nematoda</taxon>
        <taxon>Chromadorea</taxon>
        <taxon>Rhabditida</taxon>
        <taxon>Tylenchina</taxon>
        <taxon>Panagrolaimomorpha</taxon>
        <taxon>Strongyloidoidea</taxon>
        <taxon>Strongyloididae</taxon>
        <taxon>Parastrongyloides</taxon>
    </lineage>
</organism>
<dbReference type="WBParaSite" id="PTRK_0001664600.1">
    <property type="protein sequence ID" value="PTRK_0001664600.1"/>
    <property type="gene ID" value="PTRK_0001664600"/>
</dbReference>
<dbReference type="AlphaFoldDB" id="A0A0N5A4M0"/>
<evidence type="ECO:0000313" key="1">
    <source>
        <dbReference type="Proteomes" id="UP000038045"/>
    </source>
</evidence>
<proteinExistence type="predicted"/>
<evidence type="ECO:0000313" key="2">
    <source>
        <dbReference type="WBParaSite" id="PTRK_0001664600.1"/>
    </source>
</evidence>